<feature type="region of interest" description="Disordered" evidence="1">
    <location>
        <begin position="35"/>
        <end position="77"/>
    </location>
</feature>
<name>A0A7Y9YHR5_9ACTN</name>
<sequence>MATTQMLAMVTALVEVQRLDLALHGDRDLRLLDGGLDGGPDDGVDDRVEDAHDDHLRRERGSGYDGRRTDVVADDNP</sequence>
<reference evidence="2 3" key="1">
    <citation type="submission" date="2020-07" db="EMBL/GenBank/DDBJ databases">
        <title>Sequencing the genomes of 1000 actinobacteria strains.</title>
        <authorList>
            <person name="Klenk H.-P."/>
        </authorList>
    </citation>
    <scope>NUCLEOTIDE SEQUENCE [LARGE SCALE GENOMIC DNA]</scope>
    <source>
        <strain evidence="2 3">DSM 18248</strain>
    </source>
</reference>
<evidence type="ECO:0000313" key="3">
    <source>
        <dbReference type="Proteomes" id="UP000537326"/>
    </source>
</evidence>
<dbReference type="RefSeq" id="WP_179532146.1">
    <property type="nucleotide sequence ID" value="NZ_BAAAPP010000008.1"/>
</dbReference>
<keyword evidence="3" id="KW-1185">Reference proteome</keyword>
<dbReference type="Proteomes" id="UP000537326">
    <property type="component" value="Unassembled WGS sequence"/>
</dbReference>
<evidence type="ECO:0000313" key="2">
    <source>
        <dbReference type="EMBL" id="NYI11457.1"/>
    </source>
</evidence>
<organism evidence="2 3">
    <name type="scientific">Nocardioides marinus</name>
    <dbReference type="NCBI Taxonomy" id="374514"/>
    <lineage>
        <taxon>Bacteria</taxon>
        <taxon>Bacillati</taxon>
        <taxon>Actinomycetota</taxon>
        <taxon>Actinomycetes</taxon>
        <taxon>Propionibacteriales</taxon>
        <taxon>Nocardioidaceae</taxon>
        <taxon>Nocardioides</taxon>
    </lineage>
</organism>
<gene>
    <name evidence="2" type="ORF">BKA05_002972</name>
</gene>
<protein>
    <submittedName>
        <fullName evidence="2">Uncharacterized protein</fullName>
    </submittedName>
</protein>
<dbReference type="EMBL" id="JACBZI010000001">
    <property type="protein sequence ID" value="NYI11457.1"/>
    <property type="molecule type" value="Genomic_DNA"/>
</dbReference>
<dbReference type="AlphaFoldDB" id="A0A7Y9YHR5"/>
<comment type="caution">
    <text evidence="2">The sequence shown here is derived from an EMBL/GenBank/DDBJ whole genome shotgun (WGS) entry which is preliminary data.</text>
</comment>
<proteinExistence type="predicted"/>
<evidence type="ECO:0000256" key="1">
    <source>
        <dbReference type="SAM" id="MobiDB-lite"/>
    </source>
</evidence>
<feature type="compositionally biased region" description="Basic and acidic residues" evidence="1">
    <location>
        <begin position="45"/>
        <end position="71"/>
    </location>
</feature>
<accession>A0A7Y9YHR5</accession>